<proteinExistence type="predicted"/>
<keyword evidence="2" id="KW-0472">Membrane</keyword>
<feature type="transmembrane region" description="Helical" evidence="2">
    <location>
        <begin position="43"/>
        <end position="62"/>
    </location>
</feature>
<gene>
    <name evidence="3" type="ordered locus">MLP_05520</name>
</gene>
<keyword evidence="2" id="KW-0812">Transmembrane</keyword>
<feature type="transmembrane region" description="Helical" evidence="2">
    <location>
        <begin position="126"/>
        <end position="147"/>
    </location>
</feature>
<dbReference type="AlphaFoldDB" id="F5XK70"/>
<dbReference type="KEGG" id="mph:MLP_05520"/>
<evidence type="ECO:0000256" key="2">
    <source>
        <dbReference type="SAM" id="Phobius"/>
    </source>
</evidence>
<accession>F5XK70</accession>
<organism evidence="3 4">
    <name type="scientific">Microlunatus phosphovorus (strain ATCC 700054 / DSM 10555 / JCM 9379 / NBRC 101784 / NCIMB 13414 / VKM Ac-1990 / NM-1)</name>
    <dbReference type="NCBI Taxonomy" id="1032480"/>
    <lineage>
        <taxon>Bacteria</taxon>
        <taxon>Bacillati</taxon>
        <taxon>Actinomycetota</taxon>
        <taxon>Actinomycetes</taxon>
        <taxon>Propionibacteriales</taxon>
        <taxon>Propionibacteriaceae</taxon>
        <taxon>Microlunatus</taxon>
    </lineage>
</organism>
<keyword evidence="2" id="KW-1133">Transmembrane helix</keyword>
<feature type="transmembrane region" description="Helical" evidence="2">
    <location>
        <begin position="68"/>
        <end position="89"/>
    </location>
</feature>
<feature type="transmembrane region" description="Helical" evidence="2">
    <location>
        <begin position="96"/>
        <end position="120"/>
    </location>
</feature>
<name>F5XK70_MICPN</name>
<dbReference type="Proteomes" id="UP000007947">
    <property type="component" value="Chromosome"/>
</dbReference>
<feature type="region of interest" description="Disordered" evidence="1">
    <location>
        <begin position="1"/>
        <end position="33"/>
    </location>
</feature>
<dbReference type="STRING" id="1032480.MLP_05520"/>
<keyword evidence="4" id="KW-1185">Reference proteome</keyword>
<feature type="compositionally biased region" description="Basic and acidic residues" evidence="1">
    <location>
        <begin position="1"/>
        <end position="16"/>
    </location>
</feature>
<reference evidence="3 4" key="1">
    <citation type="submission" date="2011-05" db="EMBL/GenBank/DDBJ databases">
        <title>Whole genome sequence of Microlunatus phosphovorus NM-1.</title>
        <authorList>
            <person name="Hosoyama A."/>
            <person name="Sasaki K."/>
            <person name="Harada T."/>
            <person name="Igarashi R."/>
            <person name="Kawakoshi A."/>
            <person name="Sasagawa M."/>
            <person name="Fukada J."/>
            <person name="Nakamura S."/>
            <person name="Katano Y."/>
            <person name="Hanada S."/>
            <person name="Kamagata Y."/>
            <person name="Nakamura N."/>
            <person name="Yamazaki S."/>
            <person name="Fujita N."/>
        </authorList>
    </citation>
    <scope>NUCLEOTIDE SEQUENCE [LARGE SCALE GENOMIC DNA]</scope>
    <source>
        <strain evidence="4">ATCC 700054 / DSM 10555 / JCM 9379 / NBRC 101784 / NCIMB 13414 / VKM Ac-1990 / NM-1</strain>
    </source>
</reference>
<evidence type="ECO:0000313" key="3">
    <source>
        <dbReference type="EMBL" id="BAK33566.1"/>
    </source>
</evidence>
<dbReference type="EMBL" id="AP012204">
    <property type="protein sequence ID" value="BAK33566.1"/>
    <property type="molecule type" value="Genomic_DNA"/>
</dbReference>
<sequence>MDRRPIVINHPTREDPVMPVTPPMTHAPAPPHRRSLPRALGRWLISFVGFPLGGLAAMTLVGPVNGPLTALGGGPIAGAVLGLAQGLGLGLGRRRLLTWSAVTAMAFGVGLPVAGVATGFSTDLSSLIVLGLLSGVFVGAAQAGLVARMIGRLALGWPVLVGLAWGLGWAVTTSIGVEVGLRWTVFGSAGAVTVTILTALLPVALWRREQIARVR</sequence>
<dbReference type="HOGENOM" id="CLU_1282002_0_0_11"/>
<feature type="transmembrane region" description="Helical" evidence="2">
    <location>
        <begin position="183"/>
        <end position="206"/>
    </location>
</feature>
<dbReference type="eggNOG" id="ENOG503345W">
    <property type="taxonomic scope" value="Bacteria"/>
</dbReference>
<evidence type="ECO:0000313" key="4">
    <source>
        <dbReference type="Proteomes" id="UP000007947"/>
    </source>
</evidence>
<protein>
    <submittedName>
        <fullName evidence="3">Uncharacterized protein</fullName>
    </submittedName>
</protein>
<evidence type="ECO:0000256" key="1">
    <source>
        <dbReference type="SAM" id="MobiDB-lite"/>
    </source>
</evidence>
<feature type="transmembrane region" description="Helical" evidence="2">
    <location>
        <begin position="154"/>
        <end position="177"/>
    </location>
</feature>